<protein>
    <submittedName>
        <fullName evidence="1">Uncharacterized protein</fullName>
    </submittedName>
</protein>
<dbReference type="EMBL" id="JACTNZ010000006">
    <property type="protein sequence ID" value="KAG5546470.1"/>
    <property type="molecule type" value="Genomic_DNA"/>
</dbReference>
<organism evidence="1 2">
    <name type="scientific">Rhododendron griersonianum</name>
    <dbReference type="NCBI Taxonomy" id="479676"/>
    <lineage>
        <taxon>Eukaryota</taxon>
        <taxon>Viridiplantae</taxon>
        <taxon>Streptophyta</taxon>
        <taxon>Embryophyta</taxon>
        <taxon>Tracheophyta</taxon>
        <taxon>Spermatophyta</taxon>
        <taxon>Magnoliopsida</taxon>
        <taxon>eudicotyledons</taxon>
        <taxon>Gunneridae</taxon>
        <taxon>Pentapetalae</taxon>
        <taxon>asterids</taxon>
        <taxon>Ericales</taxon>
        <taxon>Ericaceae</taxon>
        <taxon>Ericoideae</taxon>
        <taxon>Rhodoreae</taxon>
        <taxon>Rhododendron</taxon>
    </lineage>
</organism>
<dbReference type="AlphaFoldDB" id="A0AAV6K258"/>
<reference evidence="1 2" key="1">
    <citation type="submission" date="2020-08" db="EMBL/GenBank/DDBJ databases">
        <title>Plant Genome Project.</title>
        <authorList>
            <person name="Zhang R.-G."/>
        </authorList>
    </citation>
    <scope>NUCLEOTIDE SEQUENCE [LARGE SCALE GENOMIC DNA]</scope>
    <source>
        <strain evidence="1">WSP0</strain>
        <tissue evidence="1">Leaf</tissue>
    </source>
</reference>
<keyword evidence="2" id="KW-1185">Reference proteome</keyword>
<gene>
    <name evidence="1" type="ORF">RHGRI_018605</name>
</gene>
<dbReference type="Proteomes" id="UP000823749">
    <property type="component" value="Chromosome 6"/>
</dbReference>
<name>A0AAV6K258_9ERIC</name>
<proteinExistence type="predicted"/>
<sequence length="67" mass="7752">MRIHSYSMPFQMATAIHCRRRVGKARLELQLVITGQIPGIFQSLNFDYMFLNNNLLSGAVPDWINKQ</sequence>
<accession>A0AAV6K258</accession>
<evidence type="ECO:0000313" key="1">
    <source>
        <dbReference type="EMBL" id="KAG5546470.1"/>
    </source>
</evidence>
<evidence type="ECO:0000313" key="2">
    <source>
        <dbReference type="Proteomes" id="UP000823749"/>
    </source>
</evidence>
<comment type="caution">
    <text evidence="1">The sequence shown here is derived from an EMBL/GenBank/DDBJ whole genome shotgun (WGS) entry which is preliminary data.</text>
</comment>